<evidence type="ECO:0000256" key="6">
    <source>
        <dbReference type="HAMAP-Rule" id="MF_01844"/>
    </source>
</evidence>
<keyword evidence="6" id="KW-0406">Ion transport</keyword>
<feature type="transmembrane region" description="Helical" evidence="6">
    <location>
        <begin position="368"/>
        <end position="385"/>
    </location>
</feature>
<comment type="function">
    <text evidence="6">Na(+)/H(+) antiporter that extrudes sodium in exchange for external protons.</text>
</comment>
<dbReference type="GO" id="GO:0015385">
    <property type="term" value="F:sodium:proton antiporter activity"/>
    <property type="evidence" value="ECO:0007669"/>
    <property type="project" value="UniProtKB-UniRule"/>
</dbReference>
<feature type="transmembrane region" description="Helical" evidence="6">
    <location>
        <begin position="303"/>
        <end position="322"/>
    </location>
</feature>
<feature type="transmembrane region" description="Helical" evidence="6">
    <location>
        <begin position="181"/>
        <end position="197"/>
    </location>
</feature>
<feature type="transmembrane region" description="Helical" evidence="6">
    <location>
        <begin position="54"/>
        <end position="75"/>
    </location>
</feature>
<evidence type="ECO:0000256" key="5">
    <source>
        <dbReference type="ARBA" id="ARBA00023136"/>
    </source>
</evidence>
<dbReference type="NCBIfam" id="TIGR00773">
    <property type="entry name" value="NhaA"/>
    <property type="match status" value="1"/>
</dbReference>
<evidence type="ECO:0000313" key="7">
    <source>
        <dbReference type="EMBL" id="TCO13047.1"/>
    </source>
</evidence>
<feature type="transmembrane region" description="Helical" evidence="6">
    <location>
        <begin position="260"/>
        <end position="283"/>
    </location>
</feature>
<protein>
    <recommendedName>
        <fullName evidence="6">Na(+)/H(+) antiporter NhaA</fullName>
    </recommendedName>
    <alternativeName>
        <fullName evidence="6">Sodium/proton antiporter NhaA</fullName>
    </alternativeName>
</protein>
<evidence type="ECO:0000256" key="1">
    <source>
        <dbReference type="ARBA" id="ARBA00004429"/>
    </source>
</evidence>
<organism evidence="7 8">
    <name type="scientific">Camelimonas lactis</name>
    <dbReference type="NCBI Taxonomy" id="659006"/>
    <lineage>
        <taxon>Bacteria</taxon>
        <taxon>Pseudomonadati</taxon>
        <taxon>Pseudomonadota</taxon>
        <taxon>Alphaproteobacteria</taxon>
        <taxon>Hyphomicrobiales</taxon>
        <taxon>Chelatococcaceae</taxon>
        <taxon>Camelimonas</taxon>
    </lineage>
</organism>
<keyword evidence="6" id="KW-0739">Sodium transport</keyword>
<name>A0A4R2GSF1_9HYPH</name>
<evidence type="ECO:0000256" key="4">
    <source>
        <dbReference type="ARBA" id="ARBA00022989"/>
    </source>
</evidence>
<dbReference type="Pfam" id="PF06965">
    <property type="entry name" value="Na_H_antiport_1"/>
    <property type="match status" value="1"/>
</dbReference>
<feature type="transmembrane region" description="Helical" evidence="6">
    <location>
        <begin position="334"/>
        <end position="356"/>
    </location>
</feature>
<keyword evidence="6" id="KW-0050">Antiport</keyword>
<dbReference type="OrthoDB" id="9808135at2"/>
<keyword evidence="8" id="KW-1185">Reference proteome</keyword>
<keyword evidence="4 6" id="KW-1133">Transmembrane helix</keyword>
<dbReference type="RefSeq" id="WP_132006718.1">
    <property type="nucleotide sequence ID" value="NZ_JBHUNN010000001.1"/>
</dbReference>
<feature type="transmembrane region" description="Helical" evidence="6">
    <location>
        <begin position="202"/>
        <end position="218"/>
    </location>
</feature>
<feature type="transmembrane region" description="Helical" evidence="6">
    <location>
        <begin position="151"/>
        <end position="175"/>
    </location>
</feature>
<accession>A0A4R2GSF1</accession>
<evidence type="ECO:0000256" key="2">
    <source>
        <dbReference type="ARBA" id="ARBA00022475"/>
    </source>
</evidence>
<dbReference type="NCBIfam" id="NF007112">
    <property type="entry name" value="PRK09561.1"/>
    <property type="match status" value="1"/>
</dbReference>
<evidence type="ECO:0000256" key="3">
    <source>
        <dbReference type="ARBA" id="ARBA00022692"/>
    </source>
</evidence>
<comment type="similarity">
    <text evidence="6">Belongs to the NhaA Na(+)/H(+) (TC 2.A.33) antiporter family.</text>
</comment>
<feature type="transmembrane region" description="Helical" evidence="6">
    <location>
        <begin position="21"/>
        <end position="42"/>
    </location>
</feature>
<feature type="transmembrane region" description="Helical" evidence="6">
    <location>
        <begin position="95"/>
        <end position="114"/>
    </location>
</feature>
<comment type="subcellular location">
    <subcellularLocation>
        <location evidence="1">Cell inner membrane</location>
        <topology evidence="1">Multi-pass membrane protein</topology>
    </subcellularLocation>
    <subcellularLocation>
        <location evidence="6">Cell membrane</location>
        <topology evidence="6">Multi-pass membrane protein</topology>
    </subcellularLocation>
</comment>
<dbReference type="HAMAP" id="MF_01844">
    <property type="entry name" value="NhaA"/>
    <property type="match status" value="1"/>
</dbReference>
<dbReference type="AlphaFoldDB" id="A0A4R2GSF1"/>
<keyword evidence="6" id="KW-0915">Sodium</keyword>
<dbReference type="InterPro" id="IPR023171">
    <property type="entry name" value="Na/H_antiporter_dom_sf"/>
</dbReference>
<evidence type="ECO:0000313" key="8">
    <source>
        <dbReference type="Proteomes" id="UP000294881"/>
    </source>
</evidence>
<keyword evidence="2 6" id="KW-1003">Cell membrane</keyword>
<dbReference type="InterPro" id="IPR004670">
    <property type="entry name" value="NhaA"/>
</dbReference>
<comment type="catalytic activity">
    <reaction evidence="6">
        <text>Na(+)(in) + 2 H(+)(out) = Na(+)(out) + 2 H(+)(in)</text>
        <dbReference type="Rhea" id="RHEA:29251"/>
        <dbReference type="ChEBI" id="CHEBI:15378"/>
        <dbReference type="ChEBI" id="CHEBI:29101"/>
    </reaction>
</comment>
<dbReference type="PANTHER" id="PTHR30341:SF0">
    <property type="entry name" value="NA(+)_H(+) ANTIPORTER NHAA"/>
    <property type="match status" value="1"/>
</dbReference>
<reference evidence="7 8" key="1">
    <citation type="submission" date="2019-03" db="EMBL/GenBank/DDBJ databases">
        <title>Genomic Encyclopedia of Type Strains, Phase IV (KMG-IV): sequencing the most valuable type-strain genomes for metagenomic binning, comparative biology and taxonomic classification.</title>
        <authorList>
            <person name="Goeker M."/>
        </authorList>
    </citation>
    <scope>NUCLEOTIDE SEQUENCE [LARGE SCALE GENOMIC DNA]</scope>
    <source>
        <strain evidence="7 8">DSM 22958</strain>
    </source>
</reference>
<sequence>MAGRLRIRPFSMFRAFLDNQASGGIVLMFAAAAALVVANSPLSASYFGALATHLGPLSVAHWINDALMAVFFLFVGLEIKREMLDGQLATWPRRILPGVAALGGMIVPALIYAALNHNNPATMRGWAIPTATDIAFALGVLSLLGNRVPAALKVFLTALAIIDDLGAVIIIALFYTAQMSLPALGGAALTLAALVLLNRRGVLILWPYLLLGVVLWIFVLKSGVHATIAGVLLALTIPLRRSPGLRGDLPASPLHRLEHALHYVTPFVIIPVFGFANAGVSLAGMTLRNLWDPLTLGVASGLLVGKLAGVFGFAWATIRLGFVEMPANSRWSHLFGVALLCGVGFTMSLFIGLLAFEGHPDLQNEVKLGIIVGSVLAALAGALALRLSPMPAPQLAEAQSA</sequence>
<feature type="transmembrane region" description="Helical" evidence="6">
    <location>
        <begin position="126"/>
        <end position="144"/>
    </location>
</feature>
<keyword evidence="3 6" id="KW-0812">Transmembrane</keyword>
<dbReference type="Proteomes" id="UP000294881">
    <property type="component" value="Unassembled WGS sequence"/>
</dbReference>
<dbReference type="EMBL" id="SLWL01000007">
    <property type="protein sequence ID" value="TCO13047.1"/>
    <property type="molecule type" value="Genomic_DNA"/>
</dbReference>
<dbReference type="GO" id="GO:0006885">
    <property type="term" value="P:regulation of pH"/>
    <property type="evidence" value="ECO:0007669"/>
    <property type="project" value="UniProtKB-UniRule"/>
</dbReference>
<dbReference type="Gene3D" id="1.20.1530.10">
    <property type="entry name" value="Na+/H+ antiporter like domain"/>
    <property type="match status" value="1"/>
</dbReference>
<gene>
    <name evidence="6" type="primary">nhaA</name>
    <name evidence="7" type="ORF">EV666_10774</name>
</gene>
<keyword evidence="6" id="KW-0813">Transport</keyword>
<dbReference type="GO" id="GO:0005886">
    <property type="term" value="C:plasma membrane"/>
    <property type="evidence" value="ECO:0007669"/>
    <property type="project" value="UniProtKB-SubCell"/>
</dbReference>
<keyword evidence="5 6" id="KW-0472">Membrane</keyword>
<proteinExistence type="inferred from homology"/>
<comment type="caution">
    <text evidence="7">The sequence shown here is derived from an EMBL/GenBank/DDBJ whole genome shotgun (WGS) entry which is preliminary data.</text>
</comment>
<dbReference type="NCBIfam" id="NF007111">
    <property type="entry name" value="PRK09560.1"/>
    <property type="match status" value="1"/>
</dbReference>
<dbReference type="PANTHER" id="PTHR30341">
    <property type="entry name" value="SODIUM ION/PROTON ANTIPORTER NHAA-RELATED"/>
    <property type="match status" value="1"/>
</dbReference>